<dbReference type="RefSeq" id="WP_173947902.1">
    <property type="nucleotide sequence ID" value="NZ_CP102845.1"/>
</dbReference>
<name>A0ABY5RU55_9HYPH</name>
<evidence type="ECO:0008006" key="3">
    <source>
        <dbReference type="Google" id="ProtNLM"/>
    </source>
</evidence>
<accession>A0ABY5RU55</accession>
<protein>
    <recommendedName>
        <fullName evidence="3">Roadblock/LC7 domain-containing protein</fullName>
    </recommendedName>
</protein>
<sequence length="75" mass="8141">MRKLNRKALLRHLREQGEPTGALLITFRDGQPQMTDLINESDRAADAMITAVISAIHEPDSGEDVNSIGPCAGRA</sequence>
<evidence type="ECO:0000313" key="1">
    <source>
        <dbReference type="EMBL" id="UVF20459.1"/>
    </source>
</evidence>
<keyword evidence="2" id="KW-1185">Reference proteome</keyword>
<gene>
    <name evidence="1" type="ORF">HPT29_004760</name>
</gene>
<organism evidence="1 2">
    <name type="scientific">Microvirga terrae</name>
    <dbReference type="NCBI Taxonomy" id="2740529"/>
    <lineage>
        <taxon>Bacteria</taxon>
        <taxon>Pseudomonadati</taxon>
        <taxon>Pseudomonadota</taxon>
        <taxon>Alphaproteobacteria</taxon>
        <taxon>Hyphomicrobiales</taxon>
        <taxon>Methylobacteriaceae</taxon>
        <taxon>Microvirga</taxon>
    </lineage>
</organism>
<reference evidence="1" key="1">
    <citation type="submission" date="2022-08" db="EMBL/GenBank/DDBJ databases">
        <title>Microvirga terrae sp. nov., isolated from soil.</title>
        <authorList>
            <person name="Kim K.H."/>
            <person name="Seo Y.L."/>
            <person name="Kim J.M."/>
            <person name="Lee J.K."/>
            <person name="Han D.M."/>
            <person name="Jeon C.O."/>
        </authorList>
    </citation>
    <scope>NUCLEOTIDE SEQUENCE</scope>
    <source>
        <strain evidence="1">R24</strain>
    </source>
</reference>
<dbReference type="Proteomes" id="UP001017257">
    <property type="component" value="Chromosome"/>
</dbReference>
<proteinExistence type="predicted"/>
<dbReference type="EMBL" id="CP102845">
    <property type="protein sequence ID" value="UVF20459.1"/>
    <property type="molecule type" value="Genomic_DNA"/>
</dbReference>
<evidence type="ECO:0000313" key="2">
    <source>
        <dbReference type="Proteomes" id="UP001017257"/>
    </source>
</evidence>